<dbReference type="EMBL" id="FNJR01000011">
    <property type="protein sequence ID" value="SDP87982.1"/>
    <property type="molecule type" value="Genomic_DNA"/>
</dbReference>
<dbReference type="OrthoDB" id="9881381at2"/>
<evidence type="ECO:0000313" key="3">
    <source>
        <dbReference type="Proteomes" id="UP000199497"/>
    </source>
</evidence>
<dbReference type="RefSeq" id="WP_092603560.1">
    <property type="nucleotide sequence ID" value="NZ_FNJR01000011.1"/>
</dbReference>
<protein>
    <submittedName>
        <fullName evidence="2">Uncharacterized protein</fullName>
    </submittedName>
</protein>
<name>A0A1H0WB91_9ACTN</name>
<organism evidence="2 3">
    <name type="scientific">Actinopolyspora xinjiangensis</name>
    <dbReference type="NCBI Taxonomy" id="405564"/>
    <lineage>
        <taxon>Bacteria</taxon>
        <taxon>Bacillati</taxon>
        <taxon>Actinomycetota</taxon>
        <taxon>Actinomycetes</taxon>
        <taxon>Actinopolysporales</taxon>
        <taxon>Actinopolysporaceae</taxon>
        <taxon>Actinopolyspora</taxon>
    </lineage>
</organism>
<dbReference type="AlphaFoldDB" id="A0A1H0WB91"/>
<accession>A0A1H0WB91</accession>
<proteinExistence type="predicted"/>
<dbReference type="STRING" id="405564.SAMN04487905_111155"/>
<keyword evidence="3" id="KW-1185">Reference proteome</keyword>
<feature type="region of interest" description="Disordered" evidence="1">
    <location>
        <begin position="1"/>
        <end position="20"/>
    </location>
</feature>
<evidence type="ECO:0000256" key="1">
    <source>
        <dbReference type="SAM" id="MobiDB-lite"/>
    </source>
</evidence>
<evidence type="ECO:0000313" key="2">
    <source>
        <dbReference type="EMBL" id="SDP87982.1"/>
    </source>
</evidence>
<feature type="compositionally biased region" description="Polar residues" evidence="1">
    <location>
        <begin position="1"/>
        <end position="12"/>
    </location>
</feature>
<feature type="region of interest" description="Disordered" evidence="1">
    <location>
        <begin position="56"/>
        <end position="75"/>
    </location>
</feature>
<gene>
    <name evidence="2" type="ORF">SAMN04487905_111155</name>
</gene>
<dbReference type="Proteomes" id="UP000199497">
    <property type="component" value="Unassembled WGS sequence"/>
</dbReference>
<reference evidence="3" key="1">
    <citation type="submission" date="2016-10" db="EMBL/GenBank/DDBJ databases">
        <authorList>
            <person name="Varghese N."/>
            <person name="Submissions S."/>
        </authorList>
    </citation>
    <scope>NUCLEOTIDE SEQUENCE [LARGE SCALE GENOMIC DNA]</scope>
    <source>
        <strain evidence="3">DSM 46732</strain>
    </source>
</reference>
<sequence length="75" mass="8452">MGLFNKKSQPGTSEPVRDTQVRRLVAAMEEDYDAAMCIDRPNGEQLFRQAEAALNAAKRNSSNAEIQEARRRSKQ</sequence>